<feature type="transmembrane region" description="Helical" evidence="7">
    <location>
        <begin position="168"/>
        <end position="187"/>
    </location>
</feature>
<dbReference type="RefSeq" id="WP_199703939.1">
    <property type="nucleotide sequence ID" value="NZ_JAEMNV010000003.1"/>
</dbReference>
<evidence type="ECO:0000313" key="9">
    <source>
        <dbReference type="EMBL" id="MBJ8339220.1"/>
    </source>
</evidence>
<dbReference type="GO" id="GO:0016020">
    <property type="term" value="C:membrane"/>
    <property type="evidence" value="ECO:0007669"/>
    <property type="project" value="UniProtKB-SubCell"/>
</dbReference>
<accession>A0A934NQ27</accession>
<evidence type="ECO:0000313" key="10">
    <source>
        <dbReference type="Proteomes" id="UP000655868"/>
    </source>
</evidence>
<dbReference type="GO" id="GO:0015297">
    <property type="term" value="F:antiporter activity"/>
    <property type="evidence" value="ECO:0007669"/>
    <property type="project" value="InterPro"/>
</dbReference>
<evidence type="ECO:0000256" key="2">
    <source>
        <dbReference type="ARBA" id="ARBA00005551"/>
    </source>
</evidence>
<feature type="transmembrane region" description="Helical" evidence="7">
    <location>
        <begin position="7"/>
        <end position="32"/>
    </location>
</feature>
<protein>
    <submittedName>
        <fullName evidence="9">Cation:proton antiporter</fullName>
    </submittedName>
</protein>
<organism evidence="9 10">
    <name type="scientific">Antrihabitans stalagmiti</name>
    <dbReference type="NCBI Taxonomy" id="2799499"/>
    <lineage>
        <taxon>Bacteria</taxon>
        <taxon>Bacillati</taxon>
        <taxon>Actinomycetota</taxon>
        <taxon>Actinomycetes</taxon>
        <taxon>Mycobacteriales</taxon>
        <taxon>Nocardiaceae</taxon>
        <taxon>Antrihabitans</taxon>
    </lineage>
</organism>
<feature type="transmembrane region" description="Helical" evidence="7">
    <location>
        <begin position="107"/>
        <end position="128"/>
    </location>
</feature>
<dbReference type="InterPro" id="IPR003148">
    <property type="entry name" value="RCK_N"/>
</dbReference>
<evidence type="ECO:0000256" key="3">
    <source>
        <dbReference type="ARBA" id="ARBA00022448"/>
    </source>
</evidence>
<dbReference type="Proteomes" id="UP000655868">
    <property type="component" value="Unassembled WGS sequence"/>
</dbReference>
<comment type="subcellular location">
    <subcellularLocation>
        <location evidence="1">Membrane</location>
        <topology evidence="1">Multi-pass membrane protein</topology>
    </subcellularLocation>
</comment>
<feature type="transmembrane region" description="Helical" evidence="7">
    <location>
        <begin position="271"/>
        <end position="292"/>
    </location>
</feature>
<dbReference type="GO" id="GO:0006813">
    <property type="term" value="P:potassium ion transport"/>
    <property type="evidence" value="ECO:0007669"/>
    <property type="project" value="InterPro"/>
</dbReference>
<sequence>MDAAYFIVPFVGGLAAMLVRLPPLVGFLAAGFVLNAMGYEKTDALQTISDLGVTLLLFTIGLKLNVRTLFRREVWGSATSNVIASTLALIGFLSLMKLAGIALLADAGWTTMAVLAFAFSFSSTVFAVKALEERSEMRSLYGRTTIGVLVMQDIFAVVFITASSGHWPSPWAFALVLLIPAAPLMRALLPRIGHGEMQILYGVVLALVVGYTLFEQVGLKGDLGALIIGMLLASHPSAGGLSKSLFEMKELFLVGFFVTIGLEALPTWSSFGIAALLLLALPLKGLFFMIAFDGLRLRHRTALLTTFSLTNYSEFGLIVAALAATHGWLTDDWLVVVSLAVAMSFIIAALLNTFSPQLYEKAVKVLPPQDPSKLHDGDKPIELGDARAVVVGMGRVGHGAYDRLVEQYGVTVLGVESDEDKVRNFRDTGYNVVEADATDPDFWDKLLLTDTVEVVMLAMPDHSGNIFAMEQLHHREFLGKIAAIVKYSEEMVTLREAGVDAVFHIYDEAGVEFADKAAESIGLGIPPVSGPTA</sequence>
<dbReference type="SUPFAM" id="SSF51735">
    <property type="entry name" value="NAD(P)-binding Rossmann-fold domains"/>
    <property type="match status" value="1"/>
</dbReference>
<keyword evidence="10" id="KW-1185">Reference proteome</keyword>
<dbReference type="Pfam" id="PF02254">
    <property type="entry name" value="TrkA_N"/>
    <property type="match status" value="1"/>
</dbReference>
<feature type="transmembrane region" description="Helical" evidence="7">
    <location>
        <begin position="74"/>
        <end position="95"/>
    </location>
</feature>
<dbReference type="InterPro" id="IPR036291">
    <property type="entry name" value="NAD(P)-bd_dom_sf"/>
</dbReference>
<feature type="transmembrane region" description="Helical" evidence="7">
    <location>
        <begin position="140"/>
        <end position="162"/>
    </location>
</feature>
<dbReference type="InterPro" id="IPR006153">
    <property type="entry name" value="Cation/H_exchanger_TM"/>
</dbReference>
<evidence type="ECO:0000256" key="6">
    <source>
        <dbReference type="ARBA" id="ARBA00023136"/>
    </source>
</evidence>
<feature type="transmembrane region" description="Helical" evidence="7">
    <location>
        <begin position="223"/>
        <end position="241"/>
    </location>
</feature>
<name>A0A934NQ27_9NOCA</name>
<proteinExistence type="inferred from homology"/>
<dbReference type="GO" id="GO:1902600">
    <property type="term" value="P:proton transmembrane transport"/>
    <property type="evidence" value="ECO:0007669"/>
    <property type="project" value="InterPro"/>
</dbReference>
<dbReference type="Gene3D" id="1.20.1530.20">
    <property type="match status" value="1"/>
</dbReference>
<dbReference type="Pfam" id="PF00999">
    <property type="entry name" value="Na_H_Exchanger"/>
    <property type="match status" value="1"/>
</dbReference>
<gene>
    <name evidence="9" type="ORF">JGU71_10000</name>
</gene>
<feature type="transmembrane region" description="Helical" evidence="7">
    <location>
        <begin position="44"/>
        <end position="62"/>
    </location>
</feature>
<evidence type="ECO:0000256" key="4">
    <source>
        <dbReference type="ARBA" id="ARBA00022692"/>
    </source>
</evidence>
<feature type="transmembrane region" description="Helical" evidence="7">
    <location>
        <begin position="304"/>
        <end position="327"/>
    </location>
</feature>
<keyword evidence="3" id="KW-0813">Transport</keyword>
<reference evidence="9" key="1">
    <citation type="submission" date="2020-12" db="EMBL/GenBank/DDBJ databases">
        <title>Antrihabitans popcorni sp. nov. and Antrihabitans auranticaus sp. nov., isolated from a larva cave.</title>
        <authorList>
            <person name="Lee S.D."/>
            <person name="Kim I.S."/>
        </authorList>
    </citation>
    <scope>NUCLEOTIDE SEQUENCE</scope>
    <source>
        <strain evidence="9">YC3-6</strain>
    </source>
</reference>
<evidence type="ECO:0000256" key="5">
    <source>
        <dbReference type="ARBA" id="ARBA00022989"/>
    </source>
</evidence>
<dbReference type="PANTHER" id="PTHR42751">
    <property type="entry name" value="SODIUM/HYDROGEN EXCHANGER FAMILY/TRKA DOMAIN PROTEIN"/>
    <property type="match status" value="1"/>
</dbReference>
<feature type="transmembrane region" description="Helical" evidence="7">
    <location>
        <begin position="199"/>
        <end position="217"/>
    </location>
</feature>
<comment type="similarity">
    <text evidence="2">Belongs to the monovalent cation:proton antiporter 2 (CPA2) transporter (TC 2.A.37) family.</text>
</comment>
<dbReference type="PROSITE" id="PS51201">
    <property type="entry name" value="RCK_N"/>
    <property type="match status" value="1"/>
</dbReference>
<dbReference type="Gene3D" id="3.40.50.720">
    <property type="entry name" value="NAD(P)-binding Rossmann-like Domain"/>
    <property type="match status" value="1"/>
</dbReference>
<dbReference type="InterPro" id="IPR038770">
    <property type="entry name" value="Na+/solute_symporter_sf"/>
</dbReference>
<dbReference type="EMBL" id="JAEMNV010000003">
    <property type="protein sequence ID" value="MBJ8339220.1"/>
    <property type="molecule type" value="Genomic_DNA"/>
</dbReference>
<dbReference type="PANTHER" id="PTHR42751:SF1">
    <property type="entry name" value="CATION_PROTON ANTIPORTER YBAL-RELATED"/>
    <property type="match status" value="1"/>
</dbReference>
<evidence type="ECO:0000256" key="1">
    <source>
        <dbReference type="ARBA" id="ARBA00004141"/>
    </source>
</evidence>
<feature type="domain" description="RCK N-terminal" evidence="8">
    <location>
        <begin position="385"/>
        <end position="503"/>
    </location>
</feature>
<keyword evidence="5 7" id="KW-1133">Transmembrane helix</keyword>
<evidence type="ECO:0000256" key="7">
    <source>
        <dbReference type="SAM" id="Phobius"/>
    </source>
</evidence>
<keyword evidence="4 7" id="KW-0812">Transmembrane</keyword>
<dbReference type="AlphaFoldDB" id="A0A934NQ27"/>
<evidence type="ECO:0000259" key="8">
    <source>
        <dbReference type="PROSITE" id="PS51201"/>
    </source>
</evidence>
<feature type="transmembrane region" description="Helical" evidence="7">
    <location>
        <begin position="248"/>
        <end position="265"/>
    </location>
</feature>
<keyword evidence="6 7" id="KW-0472">Membrane</keyword>
<comment type="caution">
    <text evidence="9">The sequence shown here is derived from an EMBL/GenBank/DDBJ whole genome shotgun (WGS) entry which is preliminary data.</text>
</comment>
<feature type="transmembrane region" description="Helical" evidence="7">
    <location>
        <begin position="333"/>
        <end position="354"/>
    </location>
</feature>